<dbReference type="Proteomes" id="UP000091857">
    <property type="component" value="Chromosome 13"/>
</dbReference>
<gene>
    <name evidence="1" type="ORF">MANES_13G138800v8</name>
</gene>
<organism evidence="1 2">
    <name type="scientific">Manihot esculenta</name>
    <name type="common">Cassava</name>
    <name type="synonym">Jatropha manihot</name>
    <dbReference type="NCBI Taxonomy" id="3983"/>
    <lineage>
        <taxon>Eukaryota</taxon>
        <taxon>Viridiplantae</taxon>
        <taxon>Streptophyta</taxon>
        <taxon>Embryophyta</taxon>
        <taxon>Tracheophyta</taxon>
        <taxon>Spermatophyta</taxon>
        <taxon>Magnoliopsida</taxon>
        <taxon>eudicotyledons</taxon>
        <taxon>Gunneridae</taxon>
        <taxon>Pentapetalae</taxon>
        <taxon>rosids</taxon>
        <taxon>fabids</taxon>
        <taxon>Malpighiales</taxon>
        <taxon>Euphorbiaceae</taxon>
        <taxon>Crotonoideae</taxon>
        <taxon>Manihoteae</taxon>
        <taxon>Manihot</taxon>
    </lineage>
</organism>
<name>A0ACB7GPB3_MANES</name>
<evidence type="ECO:0000313" key="2">
    <source>
        <dbReference type="Proteomes" id="UP000091857"/>
    </source>
</evidence>
<dbReference type="EMBL" id="CM004399">
    <property type="protein sequence ID" value="KAG8641328.1"/>
    <property type="molecule type" value="Genomic_DNA"/>
</dbReference>
<proteinExistence type="predicted"/>
<accession>A0ACB7GPB3</accession>
<keyword evidence="2" id="KW-1185">Reference proteome</keyword>
<sequence>MQIHPLNLKFMLSPTLLTFSSLPRFHFKTKSFSSSSSAEFSPWSGLQAWRESPLNENRLWGPNGPEPPPPPSPPFSSFINDYGLGFASSLAELGALILSTSDPLTKSKLSHFAFSRWSNEKLPIGACAPPAKPARPSKPELVSPKEIPTPKDSGLPLNAYMLHNLAHVELNAIDLAWDTVVRFSPFSETLGEGFFADFAHVADDESRHFAWCSQRLAELGFKYGDMPAHNLLWRECEKSSDNVAARLAAIPLVQEARGLDAGPRLVQKLIGFGDSKTSKVVARIADEEVAHVAVGVYWFASVCQKMGCAPSSTFKDLLREYNVELKGPFNYTARDKAGIPRDWYEPSFTNKEDNNKKSKNEQLSVVYERLASIISMECENASLNKPPGCCCHVYALVVCA</sequence>
<comment type="caution">
    <text evidence="1">The sequence shown here is derived from an EMBL/GenBank/DDBJ whole genome shotgun (WGS) entry which is preliminary data.</text>
</comment>
<evidence type="ECO:0000313" key="1">
    <source>
        <dbReference type="EMBL" id="KAG8641328.1"/>
    </source>
</evidence>
<reference evidence="2" key="1">
    <citation type="journal article" date="2016" name="Nat. Biotechnol.">
        <title>Sequencing wild and cultivated cassava and related species reveals extensive interspecific hybridization and genetic diversity.</title>
        <authorList>
            <person name="Bredeson J.V."/>
            <person name="Lyons J.B."/>
            <person name="Prochnik S.E."/>
            <person name="Wu G.A."/>
            <person name="Ha C.M."/>
            <person name="Edsinger-Gonzales E."/>
            <person name="Grimwood J."/>
            <person name="Schmutz J."/>
            <person name="Rabbi I.Y."/>
            <person name="Egesi C."/>
            <person name="Nauluvula P."/>
            <person name="Lebot V."/>
            <person name="Ndunguru J."/>
            <person name="Mkamilo G."/>
            <person name="Bart R.S."/>
            <person name="Setter T.L."/>
            <person name="Gleadow R.M."/>
            <person name="Kulakow P."/>
            <person name="Ferguson M.E."/>
            <person name="Rounsley S."/>
            <person name="Rokhsar D.S."/>
        </authorList>
    </citation>
    <scope>NUCLEOTIDE SEQUENCE [LARGE SCALE GENOMIC DNA]</scope>
    <source>
        <strain evidence="2">cv. AM560-2</strain>
    </source>
</reference>
<protein>
    <submittedName>
        <fullName evidence="1">Uncharacterized protein</fullName>
    </submittedName>
</protein>